<reference evidence="2 3" key="1">
    <citation type="submission" date="2018-04" db="EMBL/GenBank/DDBJ databases">
        <title>Genomic Encyclopedia of Archaeal and Bacterial Type Strains, Phase II (KMG-II): from individual species to whole genera.</title>
        <authorList>
            <person name="Goeker M."/>
        </authorList>
    </citation>
    <scope>NUCLEOTIDE SEQUENCE [LARGE SCALE GENOMIC DNA]</scope>
    <source>
        <strain evidence="2 3">DSM 28823</strain>
    </source>
</reference>
<proteinExistence type="predicted"/>
<dbReference type="InterPro" id="IPR012347">
    <property type="entry name" value="Ferritin-like"/>
</dbReference>
<accession>A0A2T5BXN1</accession>
<gene>
    <name evidence="2" type="ORF">C8N47_12621</name>
</gene>
<dbReference type="Proteomes" id="UP000243525">
    <property type="component" value="Unassembled WGS sequence"/>
</dbReference>
<dbReference type="OrthoDB" id="9801086at2"/>
<dbReference type="InterPro" id="IPR019243">
    <property type="entry name" value="DUF2202"/>
</dbReference>
<comment type="caution">
    <text evidence="2">The sequence shown here is derived from an EMBL/GenBank/DDBJ whole genome shotgun (WGS) entry which is preliminary data.</text>
</comment>
<dbReference type="InterPro" id="IPR009078">
    <property type="entry name" value="Ferritin-like_SF"/>
</dbReference>
<dbReference type="Gene3D" id="1.20.1260.10">
    <property type="match status" value="1"/>
</dbReference>
<dbReference type="Pfam" id="PF09968">
    <property type="entry name" value="DUF2202"/>
    <property type="match status" value="1"/>
</dbReference>
<evidence type="ECO:0000313" key="2">
    <source>
        <dbReference type="EMBL" id="PTN05602.1"/>
    </source>
</evidence>
<dbReference type="EMBL" id="QAAD01000026">
    <property type="protein sequence ID" value="PTN05602.1"/>
    <property type="molecule type" value="Genomic_DNA"/>
</dbReference>
<organism evidence="2 3">
    <name type="scientific">Mangrovibacterium marinum</name>
    <dbReference type="NCBI Taxonomy" id="1639118"/>
    <lineage>
        <taxon>Bacteria</taxon>
        <taxon>Pseudomonadati</taxon>
        <taxon>Bacteroidota</taxon>
        <taxon>Bacteroidia</taxon>
        <taxon>Marinilabiliales</taxon>
        <taxon>Prolixibacteraceae</taxon>
        <taxon>Mangrovibacterium</taxon>
    </lineage>
</organism>
<dbReference type="CDD" id="cd01048">
    <property type="entry name" value="Ferritin_like_AB2"/>
    <property type="match status" value="1"/>
</dbReference>
<protein>
    <recommendedName>
        <fullName evidence="1">DUF2202 domain-containing protein</fullName>
    </recommendedName>
</protein>
<sequence>MKTLIGIIGISALLCCTGFSYGEEAAKQIFSGQMTEPATNLTVADLPDNIKAGLLLMREEEKLAHDLYAAFAEMYELPIFGNIAASEANHTAAVLRLLQQYGLEDPALTGKGEFRNKKLQQAYNQLLDSGSESLVAALKNGAYVEELDILDLEEQLKQVEDDSIRRVYSNLLRASYNHLRAFNRVLDRNGVDYNPQLLSVKSFDEIVSADNECGHHGRKGRHGKSCKK</sequence>
<dbReference type="AlphaFoldDB" id="A0A2T5BXN1"/>
<dbReference type="SUPFAM" id="SSF47240">
    <property type="entry name" value="Ferritin-like"/>
    <property type="match status" value="1"/>
</dbReference>
<name>A0A2T5BXN1_9BACT</name>
<feature type="domain" description="DUF2202" evidence="1">
    <location>
        <begin position="52"/>
        <end position="209"/>
    </location>
</feature>
<evidence type="ECO:0000259" key="1">
    <source>
        <dbReference type="Pfam" id="PF09968"/>
    </source>
</evidence>
<dbReference type="RefSeq" id="WP_107823708.1">
    <property type="nucleotide sequence ID" value="NZ_OY782574.1"/>
</dbReference>
<keyword evidence="3" id="KW-1185">Reference proteome</keyword>
<evidence type="ECO:0000313" key="3">
    <source>
        <dbReference type="Proteomes" id="UP000243525"/>
    </source>
</evidence>